<reference evidence="4 5" key="2">
    <citation type="journal article" date="2016" name="PeerJ">
        <title>Analysis of five complete genome sequences for members of the class Peribacteria in the recently recognized Peregrinibacteria bacterial phylum.</title>
        <authorList>
            <person name="Anantharaman K."/>
            <person name="Brown C.T."/>
            <person name="Burstein D."/>
            <person name="Castelle C.J."/>
            <person name="Probst A.J."/>
            <person name="Thomas B.C."/>
            <person name="Williams K.H."/>
            <person name="Banfield J.F."/>
        </authorList>
    </citation>
    <scope>NUCLEOTIDE SEQUENCE [LARGE SCALE GENOMIC DNA]</scope>
    <source>
        <strain evidence="4">RIFOXYD1_FULL_PER-ii_59_16</strain>
    </source>
</reference>
<dbReference type="SUPFAM" id="SSF46689">
    <property type="entry name" value="Homeodomain-like"/>
    <property type="match status" value="1"/>
</dbReference>
<feature type="region of interest" description="Disordered" evidence="1">
    <location>
        <begin position="236"/>
        <end position="336"/>
    </location>
</feature>
<dbReference type="AlphaFoldDB" id="A0A0S1SND7"/>
<evidence type="ECO:0000256" key="2">
    <source>
        <dbReference type="SAM" id="Phobius"/>
    </source>
</evidence>
<dbReference type="InterPro" id="IPR055247">
    <property type="entry name" value="InsJ-like_HTH"/>
</dbReference>
<keyword evidence="2" id="KW-0472">Membrane</keyword>
<feature type="transmembrane region" description="Helical" evidence="2">
    <location>
        <begin position="354"/>
        <end position="379"/>
    </location>
</feature>
<accession>A0A0S1SND7</accession>
<accession>A0A0S1SI98</accession>
<keyword evidence="2" id="KW-1133">Transmembrane helix</keyword>
<feature type="domain" description="Insertion element IS150 protein InsJ-like helix-turn-helix" evidence="3">
    <location>
        <begin position="31"/>
        <end position="67"/>
    </location>
</feature>
<accession>A0A0S1SU95</accession>
<feature type="compositionally biased region" description="Low complexity" evidence="1">
    <location>
        <begin position="260"/>
        <end position="276"/>
    </location>
</feature>
<name>A0A0S1SND7_9BACT</name>
<dbReference type="InterPro" id="IPR009057">
    <property type="entry name" value="Homeodomain-like_sf"/>
</dbReference>
<dbReference type="Proteomes" id="UP000069135">
    <property type="component" value="Chromosome"/>
</dbReference>
<gene>
    <name evidence="4" type="ORF">PeribacterD1_0530</name>
</gene>
<accession>A0A0S1SEN2</accession>
<evidence type="ECO:0000313" key="5">
    <source>
        <dbReference type="Proteomes" id="UP000069135"/>
    </source>
</evidence>
<sequence length="1121" mass="118238">MTVSSSFKRGDIEQILKKADIFHLSAEARVRLNCLLYYFTHGRNASETACHFGIARATFYNWLKKINLHDLCALENCSKAPKHVPQPITDERTVDLIRRHRMSDPLLGKKKLSKHLRSAHGISLSASTVGRTINRHGFYFADTPAHRAKRDERRLDGWRKAVVLVSTATGASLLADVPFAHALEGSIYELHPTSPDQTGDGVLEGSAFTLQEGGITDTAQPLQGSVFTITIPAAASSSSLSSSSPSATPAGGPATGGGRRTIPVVQLPSSPSSPASAPSPPSTPSPLKFGESLYAVPSPTLTGTAKTGTPAKVTDSKTGSAVPPPTHTDQTGSYREAAPPLPPVVVTPSFAETWLPSVISAAVVLTVLAGLIGRTWLYHVITNGLGWRSLRTVATLSRKSFFVSLMGASLLFALLWNITSASAATTVPLTRWYQGHLLNADGSAVTTAVTIRFSEWKSADFTAADLTATGSINTSATHYVNWQEEHTLTPTSDGSFAVELGSVNALPDLSALPPSTLTSLYLQVDVKVSGAADSTYDLLDSNTSSATTDRTSILSLPFARTADLLDQRDTGTASGSIPVLTTGGALSLDGDLTINADNEASDATLTFGNNLLNETLKFSATLNRFDFSDDVSIGGDLEVTGTMSGAFLQITGTGASPLIKTQGGNIGIGTATPAAQLDVTISIGLNGETIEHWDEVPLDDPYKLKDWFDTTQGAGRISGGRITANADGTVTVLAGSGLVHITEATVQENPLDCSTCGQISDLEYITWTGTSALVLTNNDYNYIYYDYETASVRATTDFNAISFTREFTLGRAYRRDTEVIVRLCGTNLWNFNRRVQLFGEEVYPIVRATGMAISEVGTRGLAVTAGVLWAELVNRFVTDAFSTATGTFSTWHRDGSGGWTETTGQTQLSNTSYDDGDGVLGTLTNGRYGIHFIYVLHDSTVHSVYGQVQNYTQLQAEAAQPPASIPDLLASYATLIGKVIIQKNGANFAEIQSAFEQTFAGAGTVIHNDTSGLQGGVAAEYYHLTSSEYTGTGSGVFVRATSPTFGGSVTLPLGIWNSTGRVGIGTATPETELEVIGTLSGSSIVNSSGGGYVGAAACYLANGTLGHCTSADGSSCGCTAN</sequence>
<feature type="compositionally biased region" description="Low complexity" evidence="1">
    <location>
        <begin position="236"/>
        <end position="252"/>
    </location>
</feature>
<evidence type="ECO:0000256" key="1">
    <source>
        <dbReference type="SAM" id="MobiDB-lite"/>
    </source>
</evidence>
<accession>A0A0S1SU62</accession>
<evidence type="ECO:0000313" key="4">
    <source>
        <dbReference type="EMBL" id="ALM13216.1"/>
    </source>
</evidence>
<reference evidence="5" key="1">
    <citation type="submission" date="2015-10" db="EMBL/GenBank/DDBJ databases">
        <title>Analysis of five complete genome sequences for members of the class Peribacteria in the recently recognized Peregrinibacteria bacterial phylum.</title>
        <authorList>
            <person name="Anantharaman K."/>
            <person name="Brown C.T."/>
            <person name="Burstein D."/>
            <person name="Castelle C.J."/>
            <person name="Probst A.J."/>
            <person name="Thomas B.C."/>
            <person name="Williams K.H."/>
            <person name="Banfield J.F."/>
        </authorList>
    </citation>
    <scope>NUCLEOTIDE SEQUENCE [LARGE SCALE GENOMIC DNA]</scope>
</reference>
<feature type="transmembrane region" description="Helical" evidence="2">
    <location>
        <begin position="400"/>
        <end position="418"/>
    </location>
</feature>
<dbReference type="Pfam" id="PF13518">
    <property type="entry name" value="HTH_28"/>
    <property type="match status" value="1"/>
</dbReference>
<proteinExistence type="predicted"/>
<dbReference type="PATRIC" id="fig|1735161.3.peg.518"/>
<dbReference type="KEGG" id="prf:PeribacterA2_0530"/>
<organism evidence="4 5">
    <name type="scientific">Candidatus Peribacter riflensis</name>
    <dbReference type="NCBI Taxonomy" id="1735162"/>
    <lineage>
        <taxon>Bacteria</taxon>
        <taxon>Candidatus Peregrinibacteriota</taxon>
        <taxon>Candidatus Peribacteria</taxon>
        <taxon>Candidatus Peribacterales</taxon>
        <taxon>Candidatus Peribacteraceae</taxon>
        <taxon>Candidatus Peribacter</taxon>
    </lineage>
</organism>
<protein>
    <submittedName>
        <fullName evidence="4">Integrase catalytic subunit</fullName>
    </submittedName>
</protein>
<keyword evidence="2" id="KW-0812">Transmembrane</keyword>
<dbReference type="EMBL" id="CP013065">
    <property type="protein sequence ID" value="ALM13216.1"/>
    <property type="molecule type" value="Genomic_DNA"/>
</dbReference>
<evidence type="ECO:0000259" key="3">
    <source>
        <dbReference type="Pfam" id="PF13518"/>
    </source>
</evidence>